<keyword evidence="3 6" id="KW-0227">DNA damage</keyword>
<protein>
    <recommendedName>
        <fullName evidence="6">Chromosome segregation in meiosis protein</fullName>
    </recommendedName>
</protein>
<feature type="compositionally biased region" description="Acidic residues" evidence="7">
    <location>
        <begin position="364"/>
        <end position="373"/>
    </location>
</feature>
<comment type="function">
    <text evidence="6">Plays an important role in the control of DNA replication and the maintenance of replication fork stability.</text>
</comment>
<evidence type="ECO:0000256" key="2">
    <source>
        <dbReference type="ARBA" id="ARBA00006075"/>
    </source>
</evidence>
<reference evidence="9" key="1">
    <citation type="journal article" date="2020" name="Fungal Divers.">
        <title>Resolving the Mortierellaceae phylogeny through synthesis of multi-gene phylogenetics and phylogenomics.</title>
        <authorList>
            <person name="Vandepol N."/>
            <person name="Liber J."/>
            <person name="Desiro A."/>
            <person name="Na H."/>
            <person name="Kennedy M."/>
            <person name="Barry K."/>
            <person name="Grigoriev I.V."/>
            <person name="Miller A.N."/>
            <person name="O'Donnell K."/>
            <person name="Stajich J.E."/>
            <person name="Bonito G."/>
        </authorList>
    </citation>
    <scope>NUCLEOTIDE SEQUENCE</scope>
    <source>
        <strain evidence="9">KOD948</strain>
    </source>
</reference>
<feature type="region of interest" description="Disordered" evidence="7">
    <location>
        <begin position="85"/>
        <end position="127"/>
    </location>
</feature>
<organism evidence="9 10">
    <name type="scientific">Mortierella polycephala</name>
    <dbReference type="NCBI Taxonomy" id="41804"/>
    <lineage>
        <taxon>Eukaryota</taxon>
        <taxon>Fungi</taxon>
        <taxon>Fungi incertae sedis</taxon>
        <taxon>Mucoromycota</taxon>
        <taxon>Mortierellomycotina</taxon>
        <taxon>Mortierellomycetes</taxon>
        <taxon>Mortierellales</taxon>
        <taxon>Mortierellaceae</taxon>
        <taxon>Mortierella</taxon>
    </lineage>
</organism>
<feature type="compositionally biased region" description="Low complexity" evidence="7">
    <location>
        <begin position="30"/>
        <end position="58"/>
    </location>
</feature>
<dbReference type="OrthoDB" id="2449759at2759"/>
<evidence type="ECO:0000256" key="5">
    <source>
        <dbReference type="ARBA" id="ARBA00023306"/>
    </source>
</evidence>
<keyword evidence="5 6" id="KW-0131">Cell cycle</keyword>
<feature type="compositionally biased region" description="Acidic residues" evidence="7">
    <location>
        <begin position="1"/>
        <end position="23"/>
    </location>
</feature>
<comment type="subcellular location">
    <subcellularLocation>
        <location evidence="1 6">Nucleus</location>
    </subcellularLocation>
</comment>
<dbReference type="InterPro" id="IPR012923">
    <property type="entry name" value="Csm3"/>
</dbReference>
<comment type="similarity">
    <text evidence="2 6">Belongs to the CSM3 family.</text>
</comment>
<accession>A0A9P6QBY9</accession>
<evidence type="ECO:0000256" key="4">
    <source>
        <dbReference type="ARBA" id="ARBA00023242"/>
    </source>
</evidence>
<evidence type="ECO:0000256" key="1">
    <source>
        <dbReference type="ARBA" id="ARBA00004123"/>
    </source>
</evidence>
<sequence length="440" mass="49679">MNDIPLEDEPFEQFDDYEDEMMQEAERQDQLMMQQQQQQQQQHQHTTHDISSSSTSDMLPQQKDFLSMLNADTHMTEGLLQQQREQLKNQAQAQAGRGRGSGGSRPIGSAARKGRGRGGSGPDGDLASVNVAKKRAKLVTLDAERLLSDQGLPKLMALGQRFKPRTKYRDTAEKQAIVKQNLADLMRIYQTWAHNLFPKANFHDFIVQAESRCKTDKQLRAYMNGMRDAHWDEVKAKKAAAEELVQTEQEVQDRQNGVWDEHSREMAARQIDESMDQHSVAGRNGKLTARKNEINLDDYNSDVDEDEEEEDEPLFTHRALKLMEKFENATSKDESMSKEPARSSAEERVSSTAMEKRAAVLSGDNDDDDDDEGVNGRMDYESPVMTNPAPVDLDMALPFSRQPDVPTAGGAHDVEDEDGVVVRRPPMKSRRALVLDDSDD</sequence>
<dbReference type="Proteomes" id="UP000726737">
    <property type="component" value="Unassembled WGS sequence"/>
</dbReference>
<comment type="caution">
    <text evidence="9">The sequence shown here is derived from an EMBL/GenBank/DDBJ whole genome shotgun (WGS) entry which is preliminary data.</text>
</comment>
<dbReference type="GO" id="GO:0003677">
    <property type="term" value="F:DNA binding"/>
    <property type="evidence" value="ECO:0007669"/>
    <property type="project" value="TreeGrafter"/>
</dbReference>
<dbReference type="GO" id="GO:0000076">
    <property type="term" value="P:DNA replication checkpoint signaling"/>
    <property type="evidence" value="ECO:0007669"/>
    <property type="project" value="UniProtKB-UniRule"/>
</dbReference>
<evidence type="ECO:0000256" key="7">
    <source>
        <dbReference type="SAM" id="MobiDB-lite"/>
    </source>
</evidence>
<proteinExistence type="inferred from homology"/>
<dbReference type="AlphaFoldDB" id="A0A9P6QBY9"/>
<dbReference type="PANTHER" id="PTHR13220">
    <property type="entry name" value="TIMELESS INTERACTING-RELATED"/>
    <property type="match status" value="1"/>
</dbReference>
<dbReference type="GO" id="GO:0043111">
    <property type="term" value="P:replication fork arrest"/>
    <property type="evidence" value="ECO:0007669"/>
    <property type="project" value="TreeGrafter"/>
</dbReference>
<keyword evidence="10" id="KW-1185">Reference proteome</keyword>
<feature type="compositionally biased region" description="Basic and acidic residues" evidence="7">
    <location>
        <begin position="326"/>
        <end position="358"/>
    </location>
</feature>
<keyword evidence="4 6" id="KW-0539">Nucleus</keyword>
<feature type="region of interest" description="Disordered" evidence="7">
    <location>
        <begin position="326"/>
        <end position="419"/>
    </location>
</feature>
<dbReference type="GO" id="GO:0031297">
    <property type="term" value="P:replication fork processing"/>
    <property type="evidence" value="ECO:0007669"/>
    <property type="project" value="UniProtKB-UniRule"/>
</dbReference>
<evidence type="ECO:0000259" key="8">
    <source>
        <dbReference type="Pfam" id="PF07962"/>
    </source>
</evidence>
<name>A0A9P6QBY9_9FUNG</name>
<evidence type="ECO:0000313" key="10">
    <source>
        <dbReference type="Proteomes" id="UP000726737"/>
    </source>
</evidence>
<dbReference type="Pfam" id="PF07962">
    <property type="entry name" value="Swi3"/>
    <property type="match status" value="1"/>
</dbReference>
<dbReference type="PANTHER" id="PTHR13220:SF11">
    <property type="entry name" value="TIMELESS-INTERACTING PROTEIN"/>
    <property type="match status" value="1"/>
</dbReference>
<dbReference type="EMBL" id="JAAAJA010000050">
    <property type="protein sequence ID" value="KAG0264448.1"/>
    <property type="molecule type" value="Genomic_DNA"/>
</dbReference>
<evidence type="ECO:0000256" key="6">
    <source>
        <dbReference type="RuleBase" id="RU366049"/>
    </source>
</evidence>
<dbReference type="GO" id="GO:0006974">
    <property type="term" value="P:DNA damage response"/>
    <property type="evidence" value="ECO:0007669"/>
    <property type="project" value="UniProtKB-KW"/>
</dbReference>
<evidence type="ECO:0000313" key="9">
    <source>
        <dbReference type="EMBL" id="KAG0264448.1"/>
    </source>
</evidence>
<dbReference type="InterPro" id="IPR040038">
    <property type="entry name" value="TIPIN/Csm3/Swi3"/>
</dbReference>
<evidence type="ECO:0000256" key="3">
    <source>
        <dbReference type="ARBA" id="ARBA00022763"/>
    </source>
</evidence>
<dbReference type="GO" id="GO:0031298">
    <property type="term" value="C:replication fork protection complex"/>
    <property type="evidence" value="ECO:0007669"/>
    <property type="project" value="TreeGrafter"/>
</dbReference>
<gene>
    <name evidence="9" type="primary">CSM3</name>
    <name evidence="9" type="ORF">BG011_006807</name>
</gene>
<feature type="region of interest" description="Disordered" evidence="7">
    <location>
        <begin position="1"/>
        <end position="58"/>
    </location>
</feature>
<feature type="domain" description="Chromosome segregation in meiosis protein 3" evidence="8">
    <location>
        <begin position="141"/>
        <end position="229"/>
    </location>
</feature>